<evidence type="ECO:0000313" key="2">
    <source>
        <dbReference type="EMBL" id="CAG7896230.1"/>
    </source>
</evidence>
<name>A0A8D9M3X3_BRACM</name>
<sequence>CAAGAHHRTRNHQTPFSPQIYPRKASERIEHNTLPEHFPKREAPPHLELLQNVRAYTHLWS</sequence>
<organism evidence="2 3">
    <name type="scientific">Brassica campestris</name>
    <name type="common">Field mustard</name>
    <dbReference type="NCBI Taxonomy" id="3711"/>
    <lineage>
        <taxon>Eukaryota</taxon>
        <taxon>Viridiplantae</taxon>
        <taxon>Streptophyta</taxon>
        <taxon>Embryophyta</taxon>
        <taxon>Tracheophyta</taxon>
        <taxon>Spermatophyta</taxon>
        <taxon>Magnoliopsida</taxon>
        <taxon>eudicotyledons</taxon>
        <taxon>Gunneridae</taxon>
        <taxon>Pentapetalae</taxon>
        <taxon>rosids</taxon>
        <taxon>malvids</taxon>
        <taxon>Brassicales</taxon>
        <taxon>Brassicaceae</taxon>
        <taxon>Brassiceae</taxon>
        <taxon>Brassica</taxon>
    </lineage>
</organism>
<dbReference type="EMBL" id="LS974618">
    <property type="protein sequence ID" value="CAG7896230.1"/>
    <property type="molecule type" value="Genomic_DNA"/>
</dbReference>
<feature type="compositionally biased region" description="Basic residues" evidence="1">
    <location>
        <begin position="1"/>
        <end position="11"/>
    </location>
</feature>
<dbReference type="Proteomes" id="UP000694005">
    <property type="component" value="Chromosome A02"/>
</dbReference>
<reference evidence="2 3" key="1">
    <citation type="submission" date="2021-07" db="EMBL/GenBank/DDBJ databases">
        <authorList>
            <consortium name="Genoscope - CEA"/>
            <person name="William W."/>
        </authorList>
    </citation>
    <scope>NUCLEOTIDE SEQUENCE [LARGE SCALE GENOMIC DNA]</scope>
</reference>
<dbReference type="Gramene" id="A02p51820.2_BraZ1">
    <property type="protein sequence ID" value="A02p51820.2_BraZ1.CDS"/>
    <property type="gene ID" value="A02g51820.2_BraZ1"/>
</dbReference>
<gene>
    <name evidence="2" type="ORF">BRAPAZ1V2_A02P51820.2</name>
</gene>
<feature type="region of interest" description="Disordered" evidence="1">
    <location>
        <begin position="1"/>
        <end position="22"/>
    </location>
</feature>
<accession>A0A8D9M3X3</accession>
<feature type="non-terminal residue" evidence="2">
    <location>
        <position position="61"/>
    </location>
</feature>
<evidence type="ECO:0000313" key="3">
    <source>
        <dbReference type="Proteomes" id="UP000694005"/>
    </source>
</evidence>
<protein>
    <submittedName>
        <fullName evidence="2">Uncharacterized protein</fullName>
    </submittedName>
</protein>
<evidence type="ECO:0000256" key="1">
    <source>
        <dbReference type="SAM" id="MobiDB-lite"/>
    </source>
</evidence>
<dbReference type="AlphaFoldDB" id="A0A8D9M3X3"/>
<proteinExistence type="predicted"/>